<name>A0ABQ6GZ03_9GAMM</name>
<keyword evidence="2" id="KW-1185">Reference proteome</keyword>
<proteinExistence type="predicted"/>
<comment type="caution">
    <text evidence="1">The sequence shown here is derived from an EMBL/GenBank/DDBJ whole genome shotgun (WGS) entry which is preliminary data.</text>
</comment>
<dbReference type="PANTHER" id="PTHR35271:SF1">
    <property type="entry name" value="ABC TRANSPORTER, SUBSTRATE-BINDING LIPOPROTEIN"/>
    <property type="match status" value="1"/>
</dbReference>
<dbReference type="InterPro" id="IPR007487">
    <property type="entry name" value="ABC_transpt-TYRBP-like"/>
</dbReference>
<reference evidence="1 2" key="1">
    <citation type="submission" date="2023-03" db="EMBL/GenBank/DDBJ databases">
        <title>Draft genome sequence of Thalassotalea insulae KCTC 62186T.</title>
        <authorList>
            <person name="Sawabe T."/>
        </authorList>
    </citation>
    <scope>NUCLEOTIDE SEQUENCE [LARGE SCALE GENOMIC DNA]</scope>
    <source>
        <strain evidence="1 2">KCTC 62186</strain>
    </source>
</reference>
<evidence type="ECO:0008006" key="3">
    <source>
        <dbReference type="Google" id="ProtNLM"/>
    </source>
</evidence>
<dbReference type="Gene3D" id="3.40.50.2300">
    <property type="match status" value="1"/>
</dbReference>
<sequence>MPILTVFSLQTPDKSKFVGQLRQNCLDWLKLGIYLGMLRRFVVACLLCQVLPVFAEPDYLQQKKVVIIYPKVSAPYNQIFEQIIEGIKQEFPGEVLLYLLDKTSSKQKLGDWIREQNVDAFLPLGSMAKAMLNGTGKHFPLVQGAISRLANGSDHSGIVMLPDPDKMLRHFVELIGTSKDIHLVYNPVNQEYWVSHAIEAAATLGIKLKLYQAADLAHSALAYRQLLSKLNPKHDALWLASDHKIMDAAIFNHVLEFSWQHELTVFSNKLPDVKRGALFSMFPDNVLMGRNLALMLMQRIKDPRQKAKIEYLSAVKVAINIRTAKHLGLHLSEAELSHYGLVYPLP</sequence>
<dbReference type="RefSeq" id="WP_284245666.1">
    <property type="nucleotide sequence ID" value="NZ_BSST01000001.1"/>
</dbReference>
<dbReference type="Pfam" id="PF04392">
    <property type="entry name" value="ABC_sub_bind"/>
    <property type="match status" value="1"/>
</dbReference>
<dbReference type="EMBL" id="BSST01000001">
    <property type="protein sequence ID" value="GLX79735.1"/>
    <property type="molecule type" value="Genomic_DNA"/>
</dbReference>
<accession>A0ABQ6GZ03</accession>
<protein>
    <recommendedName>
        <fullName evidence="3">ABC transporter substrate-binding protein</fullName>
    </recommendedName>
</protein>
<evidence type="ECO:0000313" key="2">
    <source>
        <dbReference type="Proteomes" id="UP001157186"/>
    </source>
</evidence>
<dbReference type="Proteomes" id="UP001157186">
    <property type="component" value="Unassembled WGS sequence"/>
</dbReference>
<dbReference type="PANTHER" id="PTHR35271">
    <property type="entry name" value="ABC TRANSPORTER, SUBSTRATE-BINDING LIPOPROTEIN-RELATED"/>
    <property type="match status" value="1"/>
</dbReference>
<evidence type="ECO:0000313" key="1">
    <source>
        <dbReference type="EMBL" id="GLX79735.1"/>
    </source>
</evidence>
<gene>
    <name evidence="1" type="ORF">tinsulaeT_30750</name>
</gene>
<organism evidence="1 2">
    <name type="scientific">Thalassotalea insulae</name>
    <dbReference type="NCBI Taxonomy" id="2056778"/>
    <lineage>
        <taxon>Bacteria</taxon>
        <taxon>Pseudomonadati</taxon>
        <taxon>Pseudomonadota</taxon>
        <taxon>Gammaproteobacteria</taxon>
        <taxon>Alteromonadales</taxon>
        <taxon>Colwelliaceae</taxon>
        <taxon>Thalassotalea</taxon>
    </lineage>
</organism>